<evidence type="ECO:0000313" key="3">
    <source>
        <dbReference type="Proteomes" id="UP000247099"/>
    </source>
</evidence>
<feature type="region of interest" description="Disordered" evidence="1">
    <location>
        <begin position="1"/>
        <end position="51"/>
    </location>
</feature>
<dbReference type="AlphaFoldDB" id="A0A317ZE90"/>
<reference evidence="2 3" key="1">
    <citation type="submission" date="2018-05" db="EMBL/GenBank/DDBJ databases">
        <title>Coraliomargarita sinensis sp. nov., isolated from a marine solar saltern.</title>
        <authorList>
            <person name="Zhou L.Y."/>
        </authorList>
    </citation>
    <scope>NUCLEOTIDE SEQUENCE [LARGE SCALE GENOMIC DNA]</scope>
    <source>
        <strain evidence="2 3">WN38</strain>
    </source>
</reference>
<keyword evidence="3" id="KW-1185">Reference proteome</keyword>
<feature type="compositionally biased region" description="Polar residues" evidence="1">
    <location>
        <begin position="37"/>
        <end position="51"/>
    </location>
</feature>
<evidence type="ECO:0000256" key="1">
    <source>
        <dbReference type="SAM" id="MobiDB-lite"/>
    </source>
</evidence>
<dbReference type="EMBL" id="QHJQ01000013">
    <property type="protein sequence ID" value="PXA03012.1"/>
    <property type="molecule type" value="Genomic_DNA"/>
</dbReference>
<accession>A0A317ZE90</accession>
<comment type="caution">
    <text evidence="2">The sequence shown here is derived from an EMBL/GenBank/DDBJ whole genome shotgun (WGS) entry which is preliminary data.</text>
</comment>
<gene>
    <name evidence="2" type="ORF">DDZ13_13900</name>
</gene>
<evidence type="ECO:0000313" key="2">
    <source>
        <dbReference type="EMBL" id="PXA03012.1"/>
    </source>
</evidence>
<dbReference type="Proteomes" id="UP000247099">
    <property type="component" value="Unassembled WGS sequence"/>
</dbReference>
<proteinExistence type="predicted"/>
<protein>
    <submittedName>
        <fullName evidence="2">Uncharacterized protein</fullName>
    </submittedName>
</protein>
<name>A0A317ZE90_9BACT</name>
<sequence length="106" mass="11765">MFSGDTGHLTQNCCESPKNEPSAPAHNSDKEDCPHQSYKSHQQVTQKDINAEQTSTNYAPVLVALIHQFGFKTDRPTNNLSPFGSPEVALLTSPPGRMELYCVYRI</sequence>
<organism evidence="2 3">
    <name type="scientific">Coraliomargarita sinensis</name>
    <dbReference type="NCBI Taxonomy" id="2174842"/>
    <lineage>
        <taxon>Bacteria</taxon>
        <taxon>Pseudomonadati</taxon>
        <taxon>Verrucomicrobiota</taxon>
        <taxon>Opitutia</taxon>
        <taxon>Puniceicoccales</taxon>
        <taxon>Coraliomargaritaceae</taxon>
        <taxon>Coraliomargarita</taxon>
    </lineage>
</organism>
<dbReference type="InParanoid" id="A0A317ZE90"/>